<feature type="region of interest" description="Disordered" evidence="1">
    <location>
        <begin position="68"/>
        <end position="136"/>
    </location>
</feature>
<dbReference type="InterPro" id="IPR053063">
    <property type="entry name" value="PWWP_domain_containing_PDP"/>
</dbReference>
<dbReference type="SMART" id="SM00293">
    <property type="entry name" value="PWWP"/>
    <property type="match status" value="1"/>
</dbReference>
<keyword evidence="4" id="KW-1185">Reference proteome</keyword>
<dbReference type="SUPFAM" id="SSF54928">
    <property type="entry name" value="RNA-binding domain, RBD"/>
    <property type="match status" value="1"/>
</dbReference>
<dbReference type="PANTHER" id="PTHR42851">
    <property type="entry name" value="ALDOLASE-RELATED"/>
    <property type="match status" value="1"/>
</dbReference>
<accession>A0AAP0Q648</accession>
<evidence type="ECO:0000313" key="4">
    <source>
        <dbReference type="Proteomes" id="UP001420932"/>
    </source>
</evidence>
<dbReference type="AlphaFoldDB" id="A0AAP0Q648"/>
<feature type="compositionally biased region" description="Basic and acidic residues" evidence="1">
    <location>
        <begin position="91"/>
        <end position="105"/>
    </location>
</feature>
<sequence length="801" mass="88749">MSSSFLDLNSDVASEPQIDVFCSRVSDMSSSSGVSRDIRLSVLKDDEKQSGNIKNFCQKINTDINIEENEDPVGKIDSPRDGEQESIAQVDSEKENGTVEAEKGVDLGSFSKKQDNGAVESQDESPDTHLVVPETGSVKDRRGICGADSGEEGRFSVGDLVWGKVKSHPWWPGQIFDPSDASEQAMRYHKKDRHLVAYFGDQTFAWNEASSLKPFRMHFSEMEKQGSLEPFRGAVESALDEVSRLAELGLSCSCTPEEVRAEIRLPFVCNSGIREDVCSRDGEGGSWGVASFEPDKLVKYVMASAQRPCSGGDLLEFVLAKAQLTAFYQWKGYFGLPEFHVRGGLFENDAEYASAIMNHNEQMSSGKRKMKKRYNSFRRTCEHILEDDMNPARKKRSLSELMGGNDSSVVDINDLSPEERNAGTSTSASSGNKRRHLRSRELDAISSNSRSIKVGERFSKIATRLAKSHPPLSNSGEKFQRTAVRNDKSNAELCEADGSAHSRKKLPRRRGNTGIKHSSPDEMLSQLCLAARDPMKGGSSWNAVVDFFTDYRNLITEDSSNSLTETSNDESLDGNGEPSKYRIKPQGTCNYRSVNECYLSEENIQSGQEEQKSTKTRKRKKSHLYEIPADKDGSSLEAECFLESKPSLQSEDRLTVEPESSLKQHEASSEEQSPDGNGNLVTEKKVGQLNEKDVVDISPTALILNFTEANAIPSERDLNEIFSRFGTLSESETEVVKKKKRAKVVFQSRNDAEAAFSSAGKFSTFGPALISYQLTYLPSKPSPRATRRSRRNAASSEGHTI</sequence>
<evidence type="ECO:0000313" key="3">
    <source>
        <dbReference type="EMBL" id="KAK9168925.1"/>
    </source>
</evidence>
<dbReference type="PROSITE" id="PS50812">
    <property type="entry name" value="PWWP"/>
    <property type="match status" value="1"/>
</dbReference>
<organism evidence="3 4">
    <name type="scientific">Stephania yunnanensis</name>
    <dbReference type="NCBI Taxonomy" id="152371"/>
    <lineage>
        <taxon>Eukaryota</taxon>
        <taxon>Viridiplantae</taxon>
        <taxon>Streptophyta</taxon>
        <taxon>Embryophyta</taxon>
        <taxon>Tracheophyta</taxon>
        <taxon>Spermatophyta</taxon>
        <taxon>Magnoliopsida</taxon>
        <taxon>Ranunculales</taxon>
        <taxon>Menispermaceae</taxon>
        <taxon>Menispermoideae</taxon>
        <taxon>Cissampelideae</taxon>
        <taxon>Stephania</taxon>
    </lineage>
</organism>
<dbReference type="Pfam" id="PF00855">
    <property type="entry name" value="PWWP"/>
    <property type="match status" value="1"/>
</dbReference>
<feature type="compositionally biased region" description="Basic residues" evidence="1">
    <location>
        <begin position="501"/>
        <end position="511"/>
    </location>
</feature>
<proteinExistence type="predicted"/>
<feature type="compositionally biased region" description="Basic and acidic residues" evidence="1">
    <location>
        <begin position="72"/>
        <end position="83"/>
    </location>
</feature>
<feature type="region of interest" description="Disordered" evidence="1">
    <location>
        <begin position="778"/>
        <end position="801"/>
    </location>
</feature>
<protein>
    <recommendedName>
        <fullName evidence="2">PWWP domain-containing protein</fullName>
    </recommendedName>
</protein>
<dbReference type="SUPFAM" id="SSF63748">
    <property type="entry name" value="Tudor/PWWP/MBT"/>
    <property type="match status" value="1"/>
</dbReference>
<feature type="compositionally biased region" description="Low complexity" evidence="1">
    <location>
        <begin position="792"/>
        <end position="801"/>
    </location>
</feature>
<dbReference type="CDD" id="cd05162">
    <property type="entry name" value="PWWP"/>
    <property type="match status" value="1"/>
</dbReference>
<comment type="caution">
    <text evidence="3">The sequence shown here is derived from an EMBL/GenBank/DDBJ whole genome shotgun (WGS) entry which is preliminary data.</text>
</comment>
<feature type="region of interest" description="Disordered" evidence="1">
    <location>
        <begin position="647"/>
        <end position="681"/>
    </location>
</feature>
<gene>
    <name evidence="3" type="ORF">Syun_001065</name>
</gene>
<dbReference type="PANTHER" id="PTHR42851:SF4">
    <property type="entry name" value="PWWP DOMAIN-CONTAINING PROTEIN"/>
    <property type="match status" value="1"/>
</dbReference>
<feature type="compositionally biased region" description="Basic and acidic residues" evidence="1">
    <location>
        <begin position="650"/>
        <end position="668"/>
    </location>
</feature>
<dbReference type="Proteomes" id="UP001420932">
    <property type="component" value="Unassembled WGS sequence"/>
</dbReference>
<evidence type="ECO:0000256" key="1">
    <source>
        <dbReference type="SAM" id="MobiDB-lite"/>
    </source>
</evidence>
<dbReference type="GO" id="GO:0003676">
    <property type="term" value="F:nucleic acid binding"/>
    <property type="evidence" value="ECO:0007669"/>
    <property type="project" value="InterPro"/>
</dbReference>
<feature type="region of interest" description="Disordered" evidence="1">
    <location>
        <begin position="395"/>
        <end position="440"/>
    </location>
</feature>
<feature type="region of interest" description="Disordered" evidence="1">
    <location>
        <begin position="560"/>
        <end position="586"/>
    </location>
</feature>
<feature type="region of interest" description="Disordered" evidence="1">
    <location>
        <begin position="490"/>
        <end position="519"/>
    </location>
</feature>
<feature type="domain" description="PWWP" evidence="2">
    <location>
        <begin position="157"/>
        <end position="218"/>
    </location>
</feature>
<reference evidence="3 4" key="1">
    <citation type="submission" date="2024-01" db="EMBL/GenBank/DDBJ databases">
        <title>Genome assemblies of Stephania.</title>
        <authorList>
            <person name="Yang L."/>
        </authorList>
    </citation>
    <scope>NUCLEOTIDE SEQUENCE [LARGE SCALE GENOMIC DNA]</scope>
    <source>
        <strain evidence="3">YNDBR</strain>
        <tissue evidence="3">Leaf</tissue>
    </source>
</reference>
<dbReference type="EMBL" id="JBBNAF010000001">
    <property type="protein sequence ID" value="KAK9168925.1"/>
    <property type="molecule type" value="Genomic_DNA"/>
</dbReference>
<dbReference type="Gene3D" id="2.30.30.140">
    <property type="match status" value="1"/>
</dbReference>
<dbReference type="InterPro" id="IPR035979">
    <property type="entry name" value="RBD_domain_sf"/>
</dbReference>
<name>A0AAP0Q648_9MAGN</name>
<feature type="region of interest" description="Disordered" evidence="1">
    <location>
        <begin position="604"/>
        <end position="629"/>
    </location>
</feature>
<feature type="compositionally biased region" description="Polar residues" evidence="1">
    <location>
        <begin position="670"/>
        <end position="680"/>
    </location>
</feature>
<evidence type="ECO:0000259" key="2">
    <source>
        <dbReference type="PROSITE" id="PS50812"/>
    </source>
</evidence>
<dbReference type="InterPro" id="IPR000313">
    <property type="entry name" value="PWWP_dom"/>
</dbReference>
<feature type="compositionally biased region" description="Polar residues" evidence="1">
    <location>
        <begin position="422"/>
        <end position="431"/>
    </location>
</feature>